<sequence>MTAITSQKAYLYETRGSAKGRQRQSLDYKLEGRHATLACRDSASLKGKFALSVGRKVDLSKEKEEKENRKDERKDANPVILPKCKEETSTDLMEKCESSCEESAYQLMREDTDDVPLTEELLSNDTSKNQRPTICSECAKISLYRKIGRFKNALIINDDNELNTCVICEKKKLSNRKSVKDEKTLLMSIIYPHDFYDRYQSVRRNVQTPSDDFDRKRERKRKTIHQKTIFPKQNVTLPETVNEGDKILLKPHVVKFKEKEKQRRASIINVVNHEFEIDNRIIPSTLPPLKVTTPMPMKPKHLRCKPQMKAYFVASMTSDNIIKEKCSWFDQNKSFRGCMLSRSEKFDRPKLADVKHSLFNVGSLGLTIGIPEYNGKLGNRQTTTNNYLSRTFTSLTNINRPHSLHTSTTNKIRPPGSVGHRSMP</sequence>
<accession>A0A6J8DVV0</accession>
<keyword evidence="3" id="KW-1185">Reference proteome</keyword>
<protein>
    <submittedName>
        <fullName evidence="2">Uncharacterized protein</fullName>
    </submittedName>
</protein>
<evidence type="ECO:0000313" key="2">
    <source>
        <dbReference type="EMBL" id="CAC5412186.1"/>
    </source>
</evidence>
<proteinExistence type="predicted"/>
<name>A0A6J8DVV0_MYTCO</name>
<evidence type="ECO:0000256" key="1">
    <source>
        <dbReference type="SAM" id="MobiDB-lite"/>
    </source>
</evidence>
<feature type="region of interest" description="Disordered" evidence="1">
    <location>
        <begin position="399"/>
        <end position="424"/>
    </location>
</feature>
<dbReference type="OrthoDB" id="6159190at2759"/>
<feature type="compositionally biased region" description="Polar residues" evidence="1">
    <location>
        <begin position="399"/>
        <end position="411"/>
    </location>
</feature>
<dbReference type="AlphaFoldDB" id="A0A6J8DVV0"/>
<organism evidence="2 3">
    <name type="scientific">Mytilus coruscus</name>
    <name type="common">Sea mussel</name>
    <dbReference type="NCBI Taxonomy" id="42192"/>
    <lineage>
        <taxon>Eukaryota</taxon>
        <taxon>Metazoa</taxon>
        <taxon>Spiralia</taxon>
        <taxon>Lophotrochozoa</taxon>
        <taxon>Mollusca</taxon>
        <taxon>Bivalvia</taxon>
        <taxon>Autobranchia</taxon>
        <taxon>Pteriomorphia</taxon>
        <taxon>Mytilida</taxon>
        <taxon>Mytiloidea</taxon>
        <taxon>Mytilidae</taxon>
        <taxon>Mytilinae</taxon>
        <taxon>Mytilus</taxon>
    </lineage>
</organism>
<evidence type="ECO:0000313" key="3">
    <source>
        <dbReference type="Proteomes" id="UP000507470"/>
    </source>
</evidence>
<gene>
    <name evidence="2" type="ORF">MCOR_45196</name>
</gene>
<reference evidence="2 3" key="1">
    <citation type="submission" date="2020-06" db="EMBL/GenBank/DDBJ databases">
        <authorList>
            <person name="Li R."/>
            <person name="Bekaert M."/>
        </authorList>
    </citation>
    <scope>NUCLEOTIDE SEQUENCE [LARGE SCALE GENOMIC DNA]</scope>
    <source>
        <strain evidence="3">wild</strain>
    </source>
</reference>
<dbReference type="EMBL" id="CACVKT020007991">
    <property type="protein sequence ID" value="CAC5412186.1"/>
    <property type="molecule type" value="Genomic_DNA"/>
</dbReference>
<dbReference type="Proteomes" id="UP000507470">
    <property type="component" value="Unassembled WGS sequence"/>
</dbReference>